<evidence type="ECO:0000313" key="2">
    <source>
        <dbReference type="Proteomes" id="UP001524435"/>
    </source>
</evidence>
<dbReference type="Gene3D" id="3.40.50.150">
    <property type="entry name" value="Vaccinia Virus protein VP39"/>
    <property type="match status" value="1"/>
</dbReference>
<accession>A0ABT1SI89</accession>
<evidence type="ECO:0000313" key="1">
    <source>
        <dbReference type="EMBL" id="MCQ5120928.1"/>
    </source>
</evidence>
<name>A0ABT1SI89_9FIRM</name>
<dbReference type="InterPro" id="IPR006901">
    <property type="entry name" value="TrmK"/>
</dbReference>
<sequence length="224" mass="25791">MMLSKRLQAIASCVDEDVILADIGSDHAYIPCALAKAKMIKKAYACDVNEGPLENARKMIARYGVGEKVEAIRCNGLAGIGEDTEEIIIAGMGFDTIQTILENSYEKLRHYKKIIVQSNHDVKRLREWISERPFTIIEEKLVWEGFYYQIICFRFDENAKKLSEDACEYGVLLQEDPLYPAFLGHQMKKIDEILEQLSPKHEKYTLFQQKRDQILRKIAEANKL</sequence>
<organism evidence="1 2">
    <name type="scientific">Massilicoli timonensis</name>
    <dbReference type="NCBI Taxonomy" id="2015901"/>
    <lineage>
        <taxon>Bacteria</taxon>
        <taxon>Bacillati</taxon>
        <taxon>Bacillota</taxon>
        <taxon>Erysipelotrichia</taxon>
        <taxon>Erysipelotrichales</taxon>
        <taxon>Erysipelotrichaceae</taxon>
        <taxon>Massilicoli</taxon>
    </lineage>
</organism>
<dbReference type="GO" id="GO:0032259">
    <property type="term" value="P:methylation"/>
    <property type="evidence" value="ECO:0007669"/>
    <property type="project" value="UniProtKB-KW"/>
</dbReference>
<dbReference type="GO" id="GO:0008168">
    <property type="term" value="F:methyltransferase activity"/>
    <property type="evidence" value="ECO:0007669"/>
    <property type="project" value="UniProtKB-KW"/>
</dbReference>
<dbReference type="PANTHER" id="PTHR38451">
    <property type="entry name" value="TRNA (ADENINE(22)-N(1))-METHYLTRANSFERASE"/>
    <property type="match status" value="1"/>
</dbReference>
<gene>
    <name evidence="1" type="ORF">NE663_01475</name>
</gene>
<dbReference type="Proteomes" id="UP001524435">
    <property type="component" value="Unassembled WGS sequence"/>
</dbReference>
<keyword evidence="2" id="KW-1185">Reference proteome</keyword>
<comment type="caution">
    <text evidence="1">The sequence shown here is derived from an EMBL/GenBank/DDBJ whole genome shotgun (WGS) entry which is preliminary data.</text>
</comment>
<dbReference type="PANTHER" id="PTHR38451:SF1">
    <property type="entry name" value="TRNA (ADENINE(22)-N(1))-METHYLTRANSFERASE"/>
    <property type="match status" value="1"/>
</dbReference>
<dbReference type="Pfam" id="PF12847">
    <property type="entry name" value="Methyltransf_18"/>
    <property type="match status" value="1"/>
</dbReference>
<dbReference type="RefSeq" id="WP_256197313.1">
    <property type="nucleotide sequence ID" value="NZ_DBEZTG010000096.1"/>
</dbReference>
<reference evidence="1 2" key="1">
    <citation type="submission" date="2022-06" db="EMBL/GenBank/DDBJ databases">
        <title>Isolation of gut microbiota from human fecal samples.</title>
        <authorList>
            <person name="Pamer E.G."/>
            <person name="Barat B."/>
            <person name="Waligurski E."/>
            <person name="Medina S."/>
            <person name="Paddock L."/>
            <person name="Mostad J."/>
        </authorList>
    </citation>
    <scope>NUCLEOTIDE SEQUENCE [LARGE SCALE GENOMIC DNA]</scope>
    <source>
        <strain evidence="1 2">DFI.6.1</strain>
    </source>
</reference>
<dbReference type="EMBL" id="JANGCH010000002">
    <property type="protein sequence ID" value="MCQ5120928.1"/>
    <property type="molecule type" value="Genomic_DNA"/>
</dbReference>
<dbReference type="InterPro" id="IPR029063">
    <property type="entry name" value="SAM-dependent_MTases_sf"/>
</dbReference>
<dbReference type="SUPFAM" id="SSF53335">
    <property type="entry name" value="S-adenosyl-L-methionine-dependent methyltransferases"/>
    <property type="match status" value="1"/>
</dbReference>
<dbReference type="PIRSF" id="PIRSF018637">
    <property type="entry name" value="TrmK"/>
    <property type="match status" value="1"/>
</dbReference>
<keyword evidence="1" id="KW-0808">Transferase</keyword>
<keyword evidence="1" id="KW-0489">Methyltransferase</keyword>
<proteinExistence type="predicted"/>
<protein>
    <submittedName>
        <fullName evidence="1">Class I SAM-dependent methyltransferase</fullName>
    </submittedName>
</protein>